<evidence type="ECO:0000256" key="5">
    <source>
        <dbReference type="ARBA" id="ARBA00022840"/>
    </source>
</evidence>
<evidence type="ECO:0000256" key="6">
    <source>
        <dbReference type="ARBA" id="ARBA00023141"/>
    </source>
</evidence>
<evidence type="ECO:0000313" key="9">
    <source>
        <dbReference type="Proteomes" id="UP000316614"/>
    </source>
</evidence>
<feature type="binding site" evidence="7">
    <location>
        <position position="145"/>
    </location>
    <ligand>
        <name>substrate</name>
    </ligand>
</feature>
<feature type="binding site" evidence="7">
    <location>
        <begin position="14"/>
        <end position="19"/>
    </location>
    <ligand>
        <name>ATP</name>
        <dbReference type="ChEBI" id="CHEBI:30616"/>
    </ligand>
</feature>
<dbReference type="KEGG" id="echi:FKX85_00675"/>
<protein>
    <recommendedName>
        <fullName evidence="7">Shikimate kinase</fullName>
        <shortName evidence="7">SK</shortName>
        <ecNumber evidence="7">2.7.1.71</ecNumber>
    </recommendedName>
</protein>
<evidence type="ECO:0000313" key="8">
    <source>
        <dbReference type="EMBL" id="QDH77634.1"/>
    </source>
</evidence>
<dbReference type="GO" id="GO:0009073">
    <property type="term" value="P:aromatic amino acid family biosynthetic process"/>
    <property type="evidence" value="ECO:0007669"/>
    <property type="project" value="UniProtKB-KW"/>
</dbReference>
<evidence type="ECO:0000256" key="7">
    <source>
        <dbReference type="HAMAP-Rule" id="MF_00109"/>
    </source>
</evidence>
<keyword evidence="1 7" id="KW-0028">Amino-acid biosynthesis</keyword>
<dbReference type="HAMAP" id="MF_00109">
    <property type="entry name" value="Shikimate_kinase"/>
    <property type="match status" value="1"/>
</dbReference>
<dbReference type="Pfam" id="PF01202">
    <property type="entry name" value="SKI"/>
    <property type="match status" value="1"/>
</dbReference>
<dbReference type="PANTHER" id="PTHR21087:SF16">
    <property type="entry name" value="SHIKIMATE KINASE 1, CHLOROPLASTIC"/>
    <property type="match status" value="1"/>
</dbReference>
<keyword evidence="7" id="KW-0963">Cytoplasm</keyword>
<evidence type="ECO:0000256" key="3">
    <source>
        <dbReference type="ARBA" id="ARBA00022741"/>
    </source>
</evidence>
<accession>A0A514CDA8</accession>
<evidence type="ECO:0000256" key="2">
    <source>
        <dbReference type="ARBA" id="ARBA00022679"/>
    </source>
</evidence>
<dbReference type="GO" id="GO:0004765">
    <property type="term" value="F:shikimate kinase activity"/>
    <property type="evidence" value="ECO:0007669"/>
    <property type="project" value="UniProtKB-UniRule"/>
</dbReference>
<comment type="caution">
    <text evidence="7">Lacks conserved residue(s) required for the propagation of feature annotation.</text>
</comment>
<keyword evidence="9" id="KW-1185">Reference proteome</keyword>
<dbReference type="GO" id="GO:0009423">
    <property type="term" value="P:chorismate biosynthetic process"/>
    <property type="evidence" value="ECO:0007669"/>
    <property type="project" value="UniProtKB-UniRule"/>
</dbReference>
<keyword evidence="5 7" id="KW-0067">ATP-binding</keyword>
<feature type="binding site" evidence="7">
    <location>
        <position position="123"/>
    </location>
    <ligand>
        <name>ATP</name>
        <dbReference type="ChEBI" id="CHEBI:30616"/>
    </ligand>
</feature>
<organism evidence="8 9">
    <name type="scientific">Echinicola soli</name>
    <dbReference type="NCBI Taxonomy" id="2591634"/>
    <lineage>
        <taxon>Bacteria</taxon>
        <taxon>Pseudomonadati</taxon>
        <taxon>Bacteroidota</taxon>
        <taxon>Cytophagia</taxon>
        <taxon>Cytophagales</taxon>
        <taxon>Cyclobacteriaceae</taxon>
        <taxon>Echinicola</taxon>
    </lineage>
</organism>
<dbReference type="RefSeq" id="WP_141612916.1">
    <property type="nucleotide sequence ID" value="NZ_CP041253.1"/>
</dbReference>
<dbReference type="Proteomes" id="UP000316614">
    <property type="component" value="Chromosome"/>
</dbReference>
<evidence type="ECO:0000256" key="4">
    <source>
        <dbReference type="ARBA" id="ARBA00022777"/>
    </source>
</evidence>
<comment type="pathway">
    <text evidence="7">Metabolic intermediate biosynthesis; chorismate biosynthesis; chorismate from D-erythrose 4-phosphate and phosphoenolpyruvate: step 5/7.</text>
</comment>
<dbReference type="GO" id="GO:0005829">
    <property type="term" value="C:cytosol"/>
    <property type="evidence" value="ECO:0007669"/>
    <property type="project" value="TreeGrafter"/>
</dbReference>
<dbReference type="CDD" id="cd00464">
    <property type="entry name" value="SK"/>
    <property type="match status" value="1"/>
</dbReference>
<dbReference type="GO" id="GO:0008652">
    <property type="term" value="P:amino acid biosynthetic process"/>
    <property type="evidence" value="ECO:0007669"/>
    <property type="project" value="UniProtKB-KW"/>
</dbReference>
<feature type="binding site" evidence="7">
    <location>
        <position position="83"/>
    </location>
    <ligand>
        <name>substrate</name>
    </ligand>
</feature>
<name>A0A514CDA8_9BACT</name>
<dbReference type="GO" id="GO:0005524">
    <property type="term" value="F:ATP binding"/>
    <property type="evidence" value="ECO:0007669"/>
    <property type="project" value="UniProtKB-UniRule"/>
</dbReference>
<dbReference type="InterPro" id="IPR031322">
    <property type="entry name" value="Shikimate/glucono_kinase"/>
</dbReference>
<dbReference type="PANTHER" id="PTHR21087">
    <property type="entry name" value="SHIKIMATE KINASE"/>
    <property type="match status" value="1"/>
</dbReference>
<gene>
    <name evidence="7" type="primary">aroK</name>
    <name evidence="8" type="ORF">FKX85_00675</name>
</gene>
<dbReference type="EC" id="2.7.1.71" evidence="7"/>
<keyword evidence="7" id="KW-0479">Metal-binding</keyword>
<comment type="subcellular location">
    <subcellularLocation>
        <location evidence="7">Cytoplasm</location>
    </subcellularLocation>
</comment>
<dbReference type="OrthoDB" id="9800332at2"/>
<sequence length="177" mass="20188">MNNSAKIVLIGMPGSGKSTLGKAVARQLDFDFYDLDEEIVKEEGKSIPDIFMDEGEGYFRRLETKMIEKFLNRDSSFLLSTGGGAPCFNENMELINQRGISVFLNVSIEQLLLRLTENEADKRPMFRGMDTSAIRLKLQDLLADREMYYEQAKIMLSGDDISTEHLISELMSFFRSF</sequence>
<dbReference type="SUPFAM" id="SSF52540">
    <property type="entry name" value="P-loop containing nucleoside triphosphate hydrolases"/>
    <property type="match status" value="1"/>
</dbReference>
<feature type="binding site" evidence="7">
    <location>
        <position position="60"/>
    </location>
    <ligand>
        <name>substrate</name>
    </ligand>
</feature>
<keyword evidence="7" id="KW-0460">Magnesium</keyword>
<dbReference type="EMBL" id="CP041253">
    <property type="protein sequence ID" value="QDH77634.1"/>
    <property type="molecule type" value="Genomic_DNA"/>
</dbReference>
<reference evidence="8 9" key="1">
    <citation type="submission" date="2019-06" db="EMBL/GenBank/DDBJ databases">
        <title>Echinicola alkalisoli sp. nov. isolated from saline soil.</title>
        <authorList>
            <person name="Sun J.-Q."/>
            <person name="Xu L."/>
        </authorList>
    </citation>
    <scope>NUCLEOTIDE SEQUENCE [LARGE SCALE GENOMIC DNA]</scope>
    <source>
        <strain evidence="8 9">LN3S3</strain>
    </source>
</reference>
<feature type="binding site" evidence="7">
    <location>
        <position position="36"/>
    </location>
    <ligand>
        <name>substrate</name>
    </ligand>
</feature>
<proteinExistence type="inferred from homology"/>
<dbReference type="InterPro" id="IPR000623">
    <property type="entry name" value="Shikimate_kinase/TSH1"/>
</dbReference>
<comment type="function">
    <text evidence="7">Catalyzes the specific phosphorylation of the 3-hydroxyl group of shikimic acid using ATP as a cosubstrate.</text>
</comment>
<keyword evidence="4 7" id="KW-0418">Kinase</keyword>
<comment type="catalytic activity">
    <reaction evidence="7">
        <text>shikimate + ATP = 3-phosphoshikimate + ADP + H(+)</text>
        <dbReference type="Rhea" id="RHEA:13121"/>
        <dbReference type="ChEBI" id="CHEBI:15378"/>
        <dbReference type="ChEBI" id="CHEBI:30616"/>
        <dbReference type="ChEBI" id="CHEBI:36208"/>
        <dbReference type="ChEBI" id="CHEBI:145989"/>
        <dbReference type="ChEBI" id="CHEBI:456216"/>
        <dbReference type="EC" id="2.7.1.71"/>
    </reaction>
</comment>
<keyword evidence="2 7" id="KW-0808">Transferase</keyword>
<keyword evidence="6 7" id="KW-0057">Aromatic amino acid biosynthesis</keyword>
<dbReference type="Gene3D" id="3.40.50.300">
    <property type="entry name" value="P-loop containing nucleotide triphosphate hydrolases"/>
    <property type="match status" value="1"/>
</dbReference>
<dbReference type="GO" id="GO:0000287">
    <property type="term" value="F:magnesium ion binding"/>
    <property type="evidence" value="ECO:0007669"/>
    <property type="project" value="UniProtKB-UniRule"/>
</dbReference>
<feature type="binding site" evidence="7">
    <location>
        <position position="18"/>
    </location>
    <ligand>
        <name>Mg(2+)</name>
        <dbReference type="ChEBI" id="CHEBI:18420"/>
    </ligand>
</feature>
<evidence type="ECO:0000256" key="1">
    <source>
        <dbReference type="ARBA" id="ARBA00022605"/>
    </source>
</evidence>
<dbReference type="UniPathway" id="UPA00053">
    <property type="reaction ID" value="UER00088"/>
</dbReference>
<keyword evidence="3 7" id="KW-0547">Nucleotide-binding</keyword>
<comment type="cofactor">
    <cofactor evidence="7">
        <name>Mg(2+)</name>
        <dbReference type="ChEBI" id="CHEBI:18420"/>
    </cofactor>
    <text evidence="7">Binds 1 Mg(2+) ion per subunit.</text>
</comment>
<dbReference type="PRINTS" id="PR01100">
    <property type="entry name" value="SHIKIMTKNASE"/>
</dbReference>
<dbReference type="AlphaFoldDB" id="A0A514CDA8"/>
<comment type="subunit">
    <text evidence="7">Monomer.</text>
</comment>
<dbReference type="InterPro" id="IPR027417">
    <property type="entry name" value="P-loop_NTPase"/>
</dbReference>
<comment type="similarity">
    <text evidence="7">Belongs to the shikimate kinase family.</text>
</comment>